<name>A0ABT4MKZ4_9NOCA</name>
<keyword evidence="4" id="KW-1185">Reference proteome</keyword>
<organism evidence="3 4">
    <name type="scientific">Rhodococcus ruber</name>
    <dbReference type="NCBI Taxonomy" id="1830"/>
    <lineage>
        <taxon>Bacteria</taxon>
        <taxon>Bacillati</taxon>
        <taxon>Actinomycetota</taxon>
        <taxon>Actinomycetes</taxon>
        <taxon>Mycobacteriales</taxon>
        <taxon>Nocardiaceae</taxon>
        <taxon>Rhodococcus</taxon>
    </lineage>
</organism>
<sequence length="433" mass="46961">MSRIDLNSFFKYSRTNNVRDGADPNELLDSGIGFAQLGSSAKDMTQLIAERLSAADETNGACSVHDRAAKILDDALDTAFENGWQPTELVHVTRQSAGGDGAVVMIEAIGAHAARSSADSIAPESWRDQLSELNVDSAGGTSADRLRRWRSYNRRSSTQSWYTLLLVLGCATWLLPLETLLPPPAEWTLRTTPSGPRRVADSKMLGRIRGLLAKAESTQFPAEAEALSAKAQDLMTRHAIDSALLDAGNPGSMVDDVISRRIMVSNPYSKAKLLLLHSVCKANGARTVWKKKYLLATVIGLPVDLDLCELLYTSLLVQSARALDEVGESPTSRTRSFRHAFLIAYAHRIGERLHDARSRATAAATQQHGSALVPIMAKRSDAVDRAYAARYPSTKTITFGSDNAQGWLAGRAAAERADLTGGRERIDKSDLAS</sequence>
<gene>
    <name evidence="3" type="ORF">O4220_21345</name>
</gene>
<evidence type="ECO:0000313" key="3">
    <source>
        <dbReference type="EMBL" id="MCZ4521065.1"/>
    </source>
</evidence>
<evidence type="ECO:0000259" key="1">
    <source>
        <dbReference type="Pfam" id="PF10979"/>
    </source>
</evidence>
<reference evidence="3" key="1">
    <citation type="submission" date="2022-12" db="EMBL/GenBank/DDBJ databases">
        <authorList>
            <person name="Krivoruchko A.V."/>
            <person name="Elkin A."/>
        </authorList>
    </citation>
    <scope>NUCLEOTIDE SEQUENCE</scope>
    <source>
        <strain evidence="3">IEGM 1391</strain>
    </source>
</reference>
<dbReference type="InterPro" id="IPR024498">
    <property type="entry name" value="DUF2786"/>
</dbReference>
<accession>A0ABT4MKZ4</accession>
<dbReference type="InterPro" id="IPR055592">
    <property type="entry name" value="DUF7168"/>
</dbReference>
<feature type="domain" description="DUF2786" evidence="1">
    <location>
        <begin position="203"/>
        <end position="241"/>
    </location>
</feature>
<comment type="caution">
    <text evidence="3">The sequence shown here is derived from an EMBL/GenBank/DDBJ whole genome shotgun (WGS) entry which is preliminary data.</text>
</comment>
<protein>
    <submittedName>
        <fullName evidence="3">DUF2786 domain-containing protein</fullName>
    </submittedName>
</protein>
<dbReference type="EMBL" id="JAPWIJ010000009">
    <property type="protein sequence ID" value="MCZ4521065.1"/>
    <property type="molecule type" value="Genomic_DNA"/>
</dbReference>
<dbReference type="RefSeq" id="WP_269607486.1">
    <property type="nucleotide sequence ID" value="NZ_JAPWIJ010000009.1"/>
</dbReference>
<dbReference type="Pfam" id="PF23771">
    <property type="entry name" value="DUF7168"/>
    <property type="match status" value="1"/>
</dbReference>
<evidence type="ECO:0000313" key="4">
    <source>
        <dbReference type="Proteomes" id="UP001081071"/>
    </source>
</evidence>
<dbReference type="Proteomes" id="UP001081071">
    <property type="component" value="Unassembled WGS sequence"/>
</dbReference>
<proteinExistence type="predicted"/>
<dbReference type="Pfam" id="PF10979">
    <property type="entry name" value="DUF2786"/>
    <property type="match status" value="1"/>
</dbReference>
<evidence type="ECO:0000259" key="2">
    <source>
        <dbReference type="Pfam" id="PF23771"/>
    </source>
</evidence>
<feature type="domain" description="DUF7168" evidence="2">
    <location>
        <begin position="273"/>
        <end position="374"/>
    </location>
</feature>